<accession>A0A4Q2RWK2</accession>
<dbReference type="PROSITE" id="PS50921">
    <property type="entry name" value="ANTAR"/>
    <property type="match status" value="1"/>
</dbReference>
<evidence type="ECO:0000313" key="3">
    <source>
        <dbReference type="EMBL" id="RYB92344.1"/>
    </source>
</evidence>
<dbReference type="Pfam" id="PF03861">
    <property type="entry name" value="ANTAR"/>
    <property type="match status" value="1"/>
</dbReference>
<keyword evidence="1" id="KW-0175">Coiled coil</keyword>
<comment type="caution">
    <text evidence="3">The sequence shown here is derived from an EMBL/GenBank/DDBJ whole genome shotgun (WGS) entry which is preliminary data.</text>
</comment>
<sequence length="144" mass="15601">MIYLPCAQGSGQNVLVNAPYDDLQRQIDELVATVKSNRDDIEGLTRRADAAQDRADDLEARSVVDRELIAELQADGTLRQEHIAELETALASSRTIGAALGILMASRNIGQAEALGVLKETSQRTNTKLRDLAETLVRGTEISA</sequence>
<evidence type="ECO:0000259" key="2">
    <source>
        <dbReference type="PROSITE" id="PS50921"/>
    </source>
</evidence>
<dbReference type="InterPro" id="IPR036388">
    <property type="entry name" value="WH-like_DNA-bd_sf"/>
</dbReference>
<dbReference type="InterPro" id="IPR005561">
    <property type="entry name" value="ANTAR"/>
</dbReference>
<feature type="domain" description="ANTAR" evidence="2">
    <location>
        <begin position="76"/>
        <end position="137"/>
    </location>
</feature>
<dbReference type="AlphaFoldDB" id="A0A4Q2RWK2"/>
<organism evidence="3 4">
    <name type="scientific">Nocardioides glacieisoli</name>
    <dbReference type="NCBI Taxonomy" id="1168730"/>
    <lineage>
        <taxon>Bacteria</taxon>
        <taxon>Bacillati</taxon>
        <taxon>Actinomycetota</taxon>
        <taxon>Actinomycetes</taxon>
        <taxon>Propionibacteriales</taxon>
        <taxon>Nocardioidaceae</taxon>
        <taxon>Nocardioides</taxon>
    </lineage>
</organism>
<dbReference type="Gene3D" id="1.10.10.10">
    <property type="entry name" value="Winged helix-like DNA-binding domain superfamily/Winged helix DNA-binding domain"/>
    <property type="match status" value="1"/>
</dbReference>
<dbReference type="InterPro" id="IPR011006">
    <property type="entry name" value="CheY-like_superfamily"/>
</dbReference>
<dbReference type="EMBL" id="SDWS01000002">
    <property type="protein sequence ID" value="RYB92344.1"/>
    <property type="molecule type" value="Genomic_DNA"/>
</dbReference>
<name>A0A4Q2RWK2_9ACTN</name>
<dbReference type="OrthoDB" id="3788519at2"/>
<feature type="coiled-coil region" evidence="1">
    <location>
        <begin position="20"/>
        <end position="61"/>
    </location>
</feature>
<proteinExistence type="predicted"/>
<protein>
    <submittedName>
        <fullName evidence="3">ANTAR domain-containing protein</fullName>
    </submittedName>
</protein>
<dbReference type="SMART" id="SM01012">
    <property type="entry name" value="ANTAR"/>
    <property type="match status" value="1"/>
</dbReference>
<reference evidence="3 4" key="1">
    <citation type="submission" date="2019-01" db="EMBL/GenBank/DDBJ databases">
        <title>Novel species of Nocardioides.</title>
        <authorList>
            <person name="Liu Q."/>
            <person name="Xin Y.-H."/>
        </authorList>
    </citation>
    <scope>NUCLEOTIDE SEQUENCE [LARGE SCALE GENOMIC DNA]</scope>
    <source>
        <strain evidence="3 4">HLT3-15</strain>
    </source>
</reference>
<evidence type="ECO:0000313" key="4">
    <source>
        <dbReference type="Proteomes" id="UP000291838"/>
    </source>
</evidence>
<keyword evidence="4" id="KW-1185">Reference proteome</keyword>
<dbReference type="SUPFAM" id="SSF52172">
    <property type="entry name" value="CheY-like"/>
    <property type="match status" value="1"/>
</dbReference>
<gene>
    <name evidence="3" type="ORF">EUA06_05145</name>
</gene>
<evidence type="ECO:0000256" key="1">
    <source>
        <dbReference type="SAM" id="Coils"/>
    </source>
</evidence>
<dbReference type="GO" id="GO:0003723">
    <property type="term" value="F:RNA binding"/>
    <property type="evidence" value="ECO:0007669"/>
    <property type="project" value="InterPro"/>
</dbReference>
<dbReference type="Proteomes" id="UP000291838">
    <property type="component" value="Unassembled WGS sequence"/>
</dbReference>